<keyword evidence="2" id="KW-1185">Reference proteome</keyword>
<dbReference type="InParanoid" id="D7G3H9"/>
<protein>
    <submittedName>
        <fullName evidence="1">Uncharacterized protein</fullName>
    </submittedName>
</protein>
<gene>
    <name evidence="1" type="ORF">Esi_0051_0064</name>
</gene>
<dbReference type="AlphaFoldDB" id="D7G3H9"/>
<organism evidence="1 2">
    <name type="scientific">Ectocarpus siliculosus</name>
    <name type="common">Brown alga</name>
    <name type="synonym">Conferva siliculosa</name>
    <dbReference type="NCBI Taxonomy" id="2880"/>
    <lineage>
        <taxon>Eukaryota</taxon>
        <taxon>Sar</taxon>
        <taxon>Stramenopiles</taxon>
        <taxon>Ochrophyta</taxon>
        <taxon>PX clade</taxon>
        <taxon>Phaeophyceae</taxon>
        <taxon>Ectocarpales</taxon>
        <taxon>Ectocarpaceae</taxon>
        <taxon>Ectocarpus</taxon>
    </lineage>
</organism>
<proteinExistence type="predicted"/>
<sequence length="76" mass="8557">MFKDQLFTGSAQHILWPMYVPKDGNVRRTTTASVFHIVIQYPASGWMLLGDCFLGITSQVVWLLDEHQGISCSGKK</sequence>
<dbReference type="EMBL" id="FN648719">
    <property type="protein sequence ID" value="CBJ26977.1"/>
    <property type="molecule type" value="Genomic_DNA"/>
</dbReference>
<evidence type="ECO:0000313" key="1">
    <source>
        <dbReference type="EMBL" id="CBJ26977.1"/>
    </source>
</evidence>
<accession>D7G3H9</accession>
<evidence type="ECO:0000313" key="2">
    <source>
        <dbReference type="Proteomes" id="UP000002630"/>
    </source>
</evidence>
<reference evidence="1 2" key="1">
    <citation type="journal article" date="2010" name="Nature">
        <title>The Ectocarpus genome and the independent evolution of multicellularity in brown algae.</title>
        <authorList>
            <person name="Cock J.M."/>
            <person name="Sterck L."/>
            <person name="Rouze P."/>
            <person name="Scornet D."/>
            <person name="Allen A.E."/>
            <person name="Amoutzias G."/>
            <person name="Anthouard V."/>
            <person name="Artiguenave F."/>
            <person name="Aury J.M."/>
            <person name="Badger J.H."/>
            <person name="Beszteri B."/>
            <person name="Billiau K."/>
            <person name="Bonnet E."/>
            <person name="Bothwell J.H."/>
            <person name="Bowler C."/>
            <person name="Boyen C."/>
            <person name="Brownlee C."/>
            <person name="Carrano C.J."/>
            <person name="Charrier B."/>
            <person name="Cho G.Y."/>
            <person name="Coelho S.M."/>
            <person name="Collen J."/>
            <person name="Corre E."/>
            <person name="Da Silva C."/>
            <person name="Delage L."/>
            <person name="Delaroque N."/>
            <person name="Dittami S.M."/>
            <person name="Doulbeau S."/>
            <person name="Elias M."/>
            <person name="Farnham G."/>
            <person name="Gachon C.M."/>
            <person name="Gschloessl B."/>
            <person name="Heesch S."/>
            <person name="Jabbari K."/>
            <person name="Jubin C."/>
            <person name="Kawai H."/>
            <person name="Kimura K."/>
            <person name="Kloareg B."/>
            <person name="Kupper F.C."/>
            <person name="Lang D."/>
            <person name="Le Bail A."/>
            <person name="Leblanc C."/>
            <person name="Lerouge P."/>
            <person name="Lohr M."/>
            <person name="Lopez P.J."/>
            <person name="Martens C."/>
            <person name="Maumus F."/>
            <person name="Michel G."/>
            <person name="Miranda-Saavedra D."/>
            <person name="Morales J."/>
            <person name="Moreau H."/>
            <person name="Motomura T."/>
            <person name="Nagasato C."/>
            <person name="Napoli C.A."/>
            <person name="Nelson D.R."/>
            <person name="Nyvall-Collen P."/>
            <person name="Peters A.F."/>
            <person name="Pommier C."/>
            <person name="Potin P."/>
            <person name="Poulain J."/>
            <person name="Quesneville H."/>
            <person name="Read B."/>
            <person name="Rensing S.A."/>
            <person name="Ritter A."/>
            <person name="Rousvoal S."/>
            <person name="Samanta M."/>
            <person name="Samson G."/>
            <person name="Schroeder D.C."/>
            <person name="Segurens B."/>
            <person name="Strittmatter M."/>
            <person name="Tonon T."/>
            <person name="Tregear J.W."/>
            <person name="Valentin K."/>
            <person name="von Dassow P."/>
            <person name="Yamagishi T."/>
            <person name="Van de Peer Y."/>
            <person name="Wincker P."/>
        </authorList>
    </citation>
    <scope>NUCLEOTIDE SEQUENCE [LARGE SCALE GENOMIC DNA]</scope>
    <source>
        <strain evidence="2">Ec32 / CCAP1310/4</strain>
    </source>
</reference>
<dbReference type="Proteomes" id="UP000002630">
    <property type="component" value="Linkage Group LG24"/>
</dbReference>
<name>D7G3H9_ECTSI</name>
<dbReference type="EMBL" id="FN649749">
    <property type="protein sequence ID" value="CBJ26977.1"/>
    <property type="molecule type" value="Genomic_DNA"/>
</dbReference>